<evidence type="ECO:0000256" key="3">
    <source>
        <dbReference type="ARBA" id="ARBA00022741"/>
    </source>
</evidence>
<dbReference type="Proteomes" id="UP000297714">
    <property type="component" value="Unassembled WGS sequence"/>
</dbReference>
<evidence type="ECO:0000256" key="5">
    <source>
        <dbReference type="ARBA" id="ARBA00022840"/>
    </source>
</evidence>
<evidence type="ECO:0000313" key="9">
    <source>
        <dbReference type="Proteomes" id="UP000297714"/>
    </source>
</evidence>
<evidence type="ECO:0000313" key="8">
    <source>
        <dbReference type="EMBL" id="TGJ77627.1"/>
    </source>
</evidence>
<comment type="function">
    <text evidence="6">Catalyzes the phosphorylation of 5-dehydro-2-deoxy-D-gluconate (2-deoxy-5-keto-D-gluconate or DKG) to 6-phospho-5-dehydro-2-deoxy-D-gluconate (DKGP).</text>
</comment>
<dbReference type="EC" id="2.7.1.92" evidence="6"/>
<dbReference type="RefSeq" id="WP_135656456.1">
    <property type="nucleotide sequence ID" value="NZ_JAJUFJ010000009.1"/>
</dbReference>
<dbReference type="CDD" id="cd01166">
    <property type="entry name" value="KdgK"/>
    <property type="match status" value="1"/>
</dbReference>
<dbReference type="InterPro" id="IPR030830">
    <property type="entry name" value="Myo_inos_IolC"/>
</dbReference>
<reference evidence="8 9" key="1">
    <citation type="submission" date="2019-04" db="EMBL/GenBank/DDBJ databases">
        <authorList>
            <person name="Poehlein A."/>
            <person name="Bengelsdorf F.R."/>
            <person name="Duerre P."/>
            <person name="Daniel R."/>
        </authorList>
    </citation>
    <scope>NUCLEOTIDE SEQUENCE [LARGE SCALE GENOMIC DNA]</scope>
    <source>
        <strain evidence="8 9">BS-1</strain>
    </source>
</reference>
<accession>A0A4Z0Y434</accession>
<dbReference type="PANTHER" id="PTHR43085:SF49">
    <property type="entry name" value="5-DEHYDRO-2-DEOXYGLUCONOKINASE"/>
    <property type="match status" value="1"/>
</dbReference>
<dbReference type="PANTHER" id="PTHR43085">
    <property type="entry name" value="HEXOKINASE FAMILY MEMBER"/>
    <property type="match status" value="1"/>
</dbReference>
<dbReference type="Pfam" id="PF00294">
    <property type="entry name" value="PfkB"/>
    <property type="match status" value="1"/>
</dbReference>
<evidence type="ECO:0000256" key="1">
    <source>
        <dbReference type="ARBA" id="ARBA00010688"/>
    </source>
</evidence>
<dbReference type="NCBIfam" id="TIGR04382">
    <property type="entry name" value="myo_inos_iolC_N"/>
    <property type="match status" value="1"/>
</dbReference>
<dbReference type="GO" id="GO:0019310">
    <property type="term" value="P:inositol catabolic process"/>
    <property type="evidence" value="ECO:0007669"/>
    <property type="project" value="UniProtKB-UniRule"/>
</dbReference>
<comment type="pathway">
    <text evidence="6">Polyol metabolism; myo-inositol degradation into acetyl-CoA; acetyl-CoA from myo-inositol: step 5/7.</text>
</comment>
<comment type="catalytic activity">
    <reaction evidence="6">
        <text>5-dehydro-2-deoxy-D-gluconate + ATP = 6-phospho-5-dehydro-2-deoxy-D-gluconate + ADP + H(+)</text>
        <dbReference type="Rhea" id="RHEA:13497"/>
        <dbReference type="ChEBI" id="CHEBI:15378"/>
        <dbReference type="ChEBI" id="CHEBI:16669"/>
        <dbReference type="ChEBI" id="CHEBI:30616"/>
        <dbReference type="ChEBI" id="CHEBI:57949"/>
        <dbReference type="ChEBI" id="CHEBI:456216"/>
        <dbReference type="EC" id="2.7.1.92"/>
    </reaction>
</comment>
<dbReference type="SUPFAM" id="SSF53613">
    <property type="entry name" value="Ribokinase-like"/>
    <property type="match status" value="1"/>
</dbReference>
<sequence>MKYIEFDANRKFDMTLLGRITIDFNPVDYYMTLAESTTFKKYLGGSPANIAVGLSRLGKKCGFFARVSDDRFGDFVTEYFEKEGIDTSRIRRCEHGEKLGLTFTEILSETSSNILMYRNQIADLQLRVDDIDEEYIKQSKALLISGTALAASPSREAALKALFLAKKTNTPIIFDIDYRPYNWVSKEDMGIYYAFVAKHADVILGSREEYDLTEQLIEPGRTDPQTADYWHKQGAKIVVIKHGKEGSTAYTCDGQNFTIKPFPIKMLKGFGGGDGYASAFLYGLLEGWEVIDSLEFGSASASLLVASHSCADDMPSVDKVKNYIADCKQKYGEMIARA</sequence>
<name>A0A4Z0Y434_9FIRM</name>
<feature type="domain" description="Carbohydrate kinase PfkB" evidence="7">
    <location>
        <begin position="16"/>
        <end position="315"/>
    </location>
</feature>
<evidence type="ECO:0000256" key="6">
    <source>
        <dbReference type="HAMAP-Rule" id="MF_01668"/>
    </source>
</evidence>
<organism evidence="8 9">
    <name type="scientific">Caproiciproducens galactitolivorans</name>
    <dbReference type="NCBI Taxonomy" id="642589"/>
    <lineage>
        <taxon>Bacteria</taxon>
        <taxon>Bacillati</taxon>
        <taxon>Bacillota</taxon>
        <taxon>Clostridia</taxon>
        <taxon>Eubacteriales</taxon>
        <taxon>Acutalibacteraceae</taxon>
        <taxon>Caproiciproducens</taxon>
    </lineage>
</organism>
<gene>
    <name evidence="6 8" type="primary">iolC</name>
    <name evidence="8" type="ORF">CAGA_00180</name>
</gene>
<comment type="similarity">
    <text evidence="1 6">Belongs to the carbohydrate kinase PfkB family.</text>
</comment>
<keyword evidence="2 6" id="KW-0808">Transferase</keyword>
<protein>
    <recommendedName>
        <fullName evidence="6">5-dehydro-2-deoxygluconokinase</fullName>
        <ecNumber evidence="6">2.7.1.92</ecNumber>
    </recommendedName>
    <alternativeName>
        <fullName evidence="6">2-deoxy-5-keto-D-gluconate kinase</fullName>
        <shortName evidence="6">DKG kinase</shortName>
    </alternativeName>
</protein>
<evidence type="ECO:0000256" key="2">
    <source>
        <dbReference type="ARBA" id="ARBA00022679"/>
    </source>
</evidence>
<dbReference type="Gene3D" id="2.20.150.10">
    <property type="entry name" value="putative 5-dehydro-2- deoxygluconokinase"/>
    <property type="match status" value="1"/>
</dbReference>
<dbReference type="AlphaFoldDB" id="A0A4Z0Y434"/>
<keyword evidence="9" id="KW-1185">Reference proteome</keyword>
<dbReference type="OrthoDB" id="9813569at2"/>
<keyword evidence="5 6" id="KW-0067">ATP-binding</keyword>
<dbReference type="InterPro" id="IPR023314">
    <property type="entry name" value="Myo_inos_IolC-like_sf"/>
</dbReference>
<dbReference type="InterPro" id="IPR050306">
    <property type="entry name" value="PfkB_Carbo_kinase"/>
</dbReference>
<comment type="caution">
    <text evidence="8">The sequence shown here is derived from an EMBL/GenBank/DDBJ whole genome shotgun (WGS) entry which is preliminary data.</text>
</comment>
<dbReference type="GO" id="GO:0005524">
    <property type="term" value="F:ATP binding"/>
    <property type="evidence" value="ECO:0007669"/>
    <property type="project" value="UniProtKB-UniRule"/>
</dbReference>
<evidence type="ECO:0000259" key="7">
    <source>
        <dbReference type="Pfam" id="PF00294"/>
    </source>
</evidence>
<dbReference type="InterPro" id="IPR011611">
    <property type="entry name" value="PfkB_dom"/>
</dbReference>
<dbReference type="GO" id="GO:0047590">
    <property type="term" value="F:5-dehydro-2-deoxygluconokinase activity"/>
    <property type="evidence" value="ECO:0007669"/>
    <property type="project" value="UniProtKB-UniRule"/>
</dbReference>
<dbReference type="InterPro" id="IPR029056">
    <property type="entry name" value="Ribokinase-like"/>
</dbReference>
<keyword evidence="4 6" id="KW-0418">Kinase</keyword>
<dbReference type="UniPathway" id="UPA00076">
    <property type="reaction ID" value="UER00146"/>
</dbReference>
<dbReference type="HAMAP" id="MF_01668">
    <property type="entry name" value="IolC"/>
    <property type="match status" value="1"/>
</dbReference>
<proteinExistence type="inferred from homology"/>
<dbReference type="Gene3D" id="3.40.1190.20">
    <property type="match status" value="1"/>
</dbReference>
<evidence type="ECO:0000256" key="4">
    <source>
        <dbReference type="ARBA" id="ARBA00022777"/>
    </source>
</evidence>
<dbReference type="InterPro" id="IPR022841">
    <property type="entry name" value="DKG_kinase_firmi"/>
</dbReference>
<keyword evidence="3 6" id="KW-0547">Nucleotide-binding</keyword>
<dbReference type="EMBL" id="SRMQ01000001">
    <property type="protein sequence ID" value="TGJ77627.1"/>
    <property type="molecule type" value="Genomic_DNA"/>
</dbReference>